<feature type="region of interest" description="Disordered" evidence="1">
    <location>
        <begin position="603"/>
        <end position="656"/>
    </location>
</feature>
<protein>
    <submittedName>
        <fullName evidence="2">Zonadhesin</fullName>
    </submittedName>
</protein>
<accession>A0A093V4I2</accession>
<sequence>MLDDQQKDDTEAPDDFAPVGKKKGKKNKRQSVSWEEEIIQAVAEEEPKPDETEQATEESDSKTPPLNEDLESGPSQTENELQETPVEVEGKEIFQSSEETHTDQKEKDFDWTDNMVSPQVQSQTEESPFPVRSPISDERDDPDQIHPTTTVDDSQSHEIVIPDTVVEDQLPAAGQQDEGPTELSTPDVQSIKQEAEDIDWTASKSSKKNKKKKKQKSIATMPDESIITEESSPKTPLEQDDNPNTEPEFVQTDQPREIQEEHAVVEDSPLIPDSVSLQVVDNEQPRETQEEPSVVEEVPLVSEPAPPMEAIVEEEFKPSSSSKKKGKKNKKKSDAWSLEELGESIENKNIDQLPAQQSSDSVEEVIAIDSDKTEVPEETPLAPEPAQEEIVEDTTVIPKEIQEEKSLPQEELLESETALIPELPSRKLSKKEKRKMKKGKKIDLEEEEPVADIVEEEQAETVISEKVPETVQEKLDSVPAIDDTPIIDEKPAETELVVDEAFIPIEEQQVADENPAITEPSTTIEEQQVTDMKPAELVLEEVPISTEEQQVADEKPAITEPVLEEPSTTIEEQQVADTEPSEPVLEQAFTTTEEQVADKEVAIAPAREEPVTHKLSKKEKRKNKKRMTENLPAEEPLEIENLSQNSTPMQRFVHAN</sequence>
<feature type="compositionally biased region" description="Basic and acidic residues" evidence="1">
    <location>
        <begin position="88"/>
        <end position="110"/>
    </location>
</feature>
<reference evidence="2" key="1">
    <citation type="journal article" date="2014" name="PLoS Genet.">
        <title>Signature Gene Expression Reveals Novel Clues to the Molecular Mechanisms of Dimorphic Transition in Penicillium marneffei.</title>
        <authorList>
            <person name="Yang E."/>
            <person name="Wang G."/>
            <person name="Cai J."/>
            <person name="Woo P.C."/>
            <person name="Lau S.K."/>
            <person name="Yuen K.-Y."/>
            <person name="Chow W.-N."/>
            <person name="Lin X."/>
        </authorList>
    </citation>
    <scope>NUCLEOTIDE SEQUENCE [LARGE SCALE GENOMIC DNA]</scope>
    <source>
        <strain evidence="2">PM1</strain>
    </source>
</reference>
<organism evidence="2">
    <name type="scientific">Talaromyces marneffei PM1</name>
    <dbReference type="NCBI Taxonomy" id="1077442"/>
    <lineage>
        <taxon>Eukaryota</taxon>
        <taxon>Fungi</taxon>
        <taxon>Dikarya</taxon>
        <taxon>Ascomycota</taxon>
        <taxon>Pezizomycotina</taxon>
        <taxon>Eurotiomycetes</taxon>
        <taxon>Eurotiomycetidae</taxon>
        <taxon>Eurotiales</taxon>
        <taxon>Trichocomaceae</taxon>
        <taxon>Talaromyces</taxon>
        <taxon>Talaromyces sect. Talaromyces</taxon>
    </lineage>
</organism>
<feature type="compositionally biased region" description="Basic and acidic residues" evidence="1">
    <location>
        <begin position="603"/>
        <end position="612"/>
    </location>
</feature>
<dbReference type="EMBL" id="JPOX01000015">
    <property type="protein sequence ID" value="KFX47452.1"/>
    <property type="molecule type" value="Genomic_DNA"/>
</dbReference>
<evidence type="ECO:0000256" key="1">
    <source>
        <dbReference type="SAM" id="MobiDB-lite"/>
    </source>
</evidence>
<feature type="region of interest" description="Disordered" evidence="1">
    <location>
        <begin position="467"/>
        <end position="488"/>
    </location>
</feature>
<feature type="compositionally biased region" description="Polar residues" evidence="1">
    <location>
        <begin position="566"/>
        <end position="576"/>
    </location>
</feature>
<feature type="compositionally biased region" description="Basic and acidic residues" evidence="1">
    <location>
        <begin position="467"/>
        <end position="476"/>
    </location>
</feature>
<feature type="compositionally biased region" description="Basic and acidic residues" evidence="1">
    <location>
        <begin position="254"/>
        <end position="265"/>
    </location>
</feature>
<name>A0A093V4I2_TALMA</name>
<evidence type="ECO:0000313" key="2">
    <source>
        <dbReference type="EMBL" id="KFX47452.1"/>
    </source>
</evidence>
<feature type="compositionally biased region" description="Basic residues" evidence="1">
    <location>
        <begin position="205"/>
        <end position="216"/>
    </location>
</feature>
<feature type="compositionally biased region" description="Basic residues" evidence="1">
    <location>
        <begin position="20"/>
        <end position="29"/>
    </location>
</feature>
<feature type="region of interest" description="Disordered" evidence="1">
    <location>
        <begin position="544"/>
        <end position="581"/>
    </location>
</feature>
<gene>
    <name evidence="2" type="ORF">GQ26_0151620</name>
</gene>
<feature type="compositionally biased region" description="Basic residues" evidence="1">
    <location>
        <begin position="614"/>
        <end position="625"/>
    </location>
</feature>
<feature type="compositionally biased region" description="Basic residues" evidence="1">
    <location>
        <begin position="322"/>
        <end position="331"/>
    </location>
</feature>
<feature type="compositionally biased region" description="Polar residues" evidence="1">
    <location>
        <begin position="182"/>
        <end position="192"/>
    </location>
</feature>
<proteinExistence type="predicted"/>
<feature type="compositionally biased region" description="Acidic residues" evidence="1">
    <location>
        <begin position="34"/>
        <end position="44"/>
    </location>
</feature>
<feature type="compositionally biased region" description="Low complexity" evidence="1">
    <location>
        <begin position="291"/>
        <end position="303"/>
    </location>
</feature>
<dbReference type="HOGENOM" id="CLU_418074_0_0_1"/>
<feature type="compositionally biased region" description="Polar residues" evidence="1">
    <location>
        <begin position="114"/>
        <end position="126"/>
    </location>
</feature>
<feature type="compositionally biased region" description="Basic and acidic residues" evidence="1">
    <location>
        <begin position="1"/>
        <end position="10"/>
    </location>
</feature>
<feature type="region of interest" description="Disordered" evidence="1">
    <location>
        <begin position="1"/>
        <end position="364"/>
    </location>
</feature>
<comment type="caution">
    <text evidence="2">The sequence shown here is derived from an EMBL/GenBank/DDBJ whole genome shotgun (WGS) entry which is preliminary data.</text>
</comment>
<dbReference type="AlphaFoldDB" id="A0A093V4I2"/>